<feature type="domain" description="Histidine kinase" evidence="7">
    <location>
        <begin position="565"/>
        <end position="774"/>
    </location>
</feature>
<dbReference type="SUPFAM" id="SSF55874">
    <property type="entry name" value="ATPase domain of HSP90 chaperone/DNA topoisomerase II/histidine kinase"/>
    <property type="match status" value="1"/>
</dbReference>
<dbReference type="InterPro" id="IPR052162">
    <property type="entry name" value="Sensor_kinase/Photoreceptor"/>
</dbReference>
<dbReference type="InterPro" id="IPR036890">
    <property type="entry name" value="HATPase_C_sf"/>
</dbReference>
<dbReference type="Pfam" id="PF00512">
    <property type="entry name" value="HisKA"/>
    <property type="match status" value="1"/>
</dbReference>
<dbReference type="Pfam" id="PF02518">
    <property type="entry name" value="HATPase_c"/>
    <property type="match status" value="1"/>
</dbReference>
<sequence>MTNDKFDALQTSDMSYQFGSQINPPPHHPVFLVVHSTDKKIRYLNPALENYCGISGIWLSDNVDIYKKIIHPEDYSIYLEHLKSLGQGSGKEEKHISIRLKARGGSWASFCFRDRLYNWNPDGEQLILSQASLSDDFETTETSTQNSISNEYRHLLQSLDEAFCIIEMIYDESGKPVDYLFQEINPAFEKQIDLKDVTGKTMRELIPDHEEHWFQTYGKVALTDEPIRFQYKAGKIDNSWLDLYAFRFGDHNSRRVAVLFHNITDQKLAKEKMELAQIELEKNAKKRQRQLEENTALLQTVFDTTNLAIAVFRTLYDREGEIKDFKYIKVNKVLLEMYSDENPLGKTYLETSTHGFKVGLFDELKEVMKTGKAFDEEIYFNKKGYNNWFRITVRSQGDLLIASLEDITERKLKDQELKETIRFKQELVRTSPETIVILNLKDQNVRYINKDIYPEEGLTKERILGTPIADIIPYIHPRDRERVLEFQRKILKSDDDDIHDIEIRLSLKGNRWEWFSVRGKIFHRRDANWVDEYVLLIRNINQQKETQKALINAEKFSIMGEVARTLAHELRNPITSIGMASEVLEKKLPDSEKEASQKYFRILENSTKTLNDMVSNLLNSSNYNKTVLVRQDLAEIIENILEKASDRIYLAGIEVNKNYKGPYYVLADREKLEIALLNIIVNASEAVVPDEGIISIDINDQDKDILLCISDNGHGLEKEQKERLFDAFYTTKKTGVGVGLNSVKSILEEHDSRIEVCSELNKGTTFRIYFPKVNQGG</sequence>
<evidence type="ECO:0000313" key="9">
    <source>
        <dbReference type="EMBL" id="MCG9970363.1"/>
    </source>
</evidence>
<keyword evidence="9" id="KW-0067">ATP-binding</keyword>
<keyword evidence="6" id="KW-0175">Coiled coil</keyword>
<protein>
    <recommendedName>
        <fullName evidence="2">histidine kinase</fullName>
        <ecNumber evidence="2">2.7.13.3</ecNumber>
    </recommendedName>
</protein>
<dbReference type="Gene3D" id="3.30.565.10">
    <property type="entry name" value="Histidine kinase-like ATPase, C-terminal domain"/>
    <property type="match status" value="1"/>
</dbReference>
<dbReference type="InterPro" id="IPR003661">
    <property type="entry name" value="HisK_dim/P_dom"/>
</dbReference>
<dbReference type="SMART" id="SM00387">
    <property type="entry name" value="HATPase_c"/>
    <property type="match status" value="1"/>
</dbReference>
<feature type="domain" description="PAS" evidence="8">
    <location>
        <begin position="420"/>
        <end position="494"/>
    </location>
</feature>
<keyword evidence="10" id="KW-1185">Reference proteome</keyword>
<dbReference type="PANTHER" id="PTHR43304:SF1">
    <property type="entry name" value="PAC DOMAIN-CONTAINING PROTEIN"/>
    <property type="match status" value="1"/>
</dbReference>
<dbReference type="CDD" id="cd00130">
    <property type="entry name" value="PAS"/>
    <property type="match status" value="2"/>
</dbReference>
<dbReference type="EC" id="2.7.13.3" evidence="2"/>
<dbReference type="PROSITE" id="PS50112">
    <property type="entry name" value="PAS"/>
    <property type="match status" value="1"/>
</dbReference>
<keyword evidence="5" id="KW-0418">Kinase</keyword>
<dbReference type="EMBL" id="JAJSON010000007">
    <property type="protein sequence ID" value="MCG9970363.1"/>
    <property type="molecule type" value="Genomic_DNA"/>
</dbReference>
<dbReference type="InterPro" id="IPR005467">
    <property type="entry name" value="His_kinase_dom"/>
</dbReference>
<dbReference type="InterPro" id="IPR035965">
    <property type="entry name" value="PAS-like_dom_sf"/>
</dbReference>
<dbReference type="InterPro" id="IPR036097">
    <property type="entry name" value="HisK_dim/P_sf"/>
</dbReference>
<keyword evidence="9" id="KW-0547">Nucleotide-binding</keyword>
<name>A0A9X1UVW1_9FLAO</name>
<dbReference type="GO" id="GO:0000155">
    <property type="term" value="F:phosphorelay sensor kinase activity"/>
    <property type="evidence" value="ECO:0007669"/>
    <property type="project" value="InterPro"/>
</dbReference>
<dbReference type="PROSITE" id="PS50109">
    <property type="entry name" value="HIS_KIN"/>
    <property type="match status" value="1"/>
</dbReference>
<evidence type="ECO:0000256" key="2">
    <source>
        <dbReference type="ARBA" id="ARBA00012438"/>
    </source>
</evidence>
<dbReference type="PANTHER" id="PTHR43304">
    <property type="entry name" value="PHYTOCHROME-LIKE PROTEIN CPH1"/>
    <property type="match status" value="1"/>
</dbReference>
<gene>
    <name evidence="9" type="ORF">LU635_01845</name>
</gene>
<dbReference type="CDD" id="cd00082">
    <property type="entry name" value="HisKA"/>
    <property type="match status" value="1"/>
</dbReference>
<evidence type="ECO:0000313" key="10">
    <source>
        <dbReference type="Proteomes" id="UP001139344"/>
    </source>
</evidence>
<proteinExistence type="predicted"/>
<feature type="coiled-coil region" evidence="6">
    <location>
        <begin position="268"/>
        <end position="295"/>
    </location>
</feature>
<dbReference type="PRINTS" id="PR00344">
    <property type="entry name" value="BCTRLSENSOR"/>
</dbReference>
<comment type="caution">
    <text evidence="9">The sequence shown here is derived from an EMBL/GenBank/DDBJ whole genome shotgun (WGS) entry which is preliminary data.</text>
</comment>
<dbReference type="InterPro" id="IPR000014">
    <property type="entry name" value="PAS"/>
</dbReference>
<dbReference type="GO" id="GO:0005524">
    <property type="term" value="F:ATP binding"/>
    <property type="evidence" value="ECO:0007669"/>
    <property type="project" value="UniProtKB-KW"/>
</dbReference>
<evidence type="ECO:0000256" key="4">
    <source>
        <dbReference type="ARBA" id="ARBA00022679"/>
    </source>
</evidence>
<dbReference type="SUPFAM" id="SSF55785">
    <property type="entry name" value="PYP-like sensor domain (PAS domain)"/>
    <property type="match status" value="3"/>
</dbReference>
<evidence type="ECO:0000259" key="7">
    <source>
        <dbReference type="PROSITE" id="PS50109"/>
    </source>
</evidence>
<dbReference type="Gene3D" id="3.30.450.20">
    <property type="entry name" value="PAS domain"/>
    <property type="match status" value="4"/>
</dbReference>
<dbReference type="Pfam" id="PF08447">
    <property type="entry name" value="PAS_3"/>
    <property type="match status" value="1"/>
</dbReference>
<organism evidence="9 10">
    <name type="scientific">Christiangramia crocea</name>
    <dbReference type="NCBI Taxonomy" id="2904124"/>
    <lineage>
        <taxon>Bacteria</taxon>
        <taxon>Pseudomonadati</taxon>
        <taxon>Bacteroidota</taxon>
        <taxon>Flavobacteriia</taxon>
        <taxon>Flavobacteriales</taxon>
        <taxon>Flavobacteriaceae</taxon>
        <taxon>Christiangramia</taxon>
    </lineage>
</organism>
<evidence type="ECO:0000256" key="1">
    <source>
        <dbReference type="ARBA" id="ARBA00000085"/>
    </source>
</evidence>
<evidence type="ECO:0000256" key="5">
    <source>
        <dbReference type="ARBA" id="ARBA00022777"/>
    </source>
</evidence>
<comment type="catalytic activity">
    <reaction evidence="1">
        <text>ATP + protein L-histidine = ADP + protein N-phospho-L-histidine.</text>
        <dbReference type="EC" id="2.7.13.3"/>
    </reaction>
</comment>
<dbReference type="SMART" id="SM00388">
    <property type="entry name" value="HisKA"/>
    <property type="match status" value="1"/>
</dbReference>
<accession>A0A9X1UVW1</accession>
<dbReference type="SUPFAM" id="SSF47384">
    <property type="entry name" value="Homodimeric domain of signal transducing histidine kinase"/>
    <property type="match status" value="1"/>
</dbReference>
<dbReference type="InterPro" id="IPR004358">
    <property type="entry name" value="Sig_transdc_His_kin-like_C"/>
</dbReference>
<evidence type="ECO:0000256" key="6">
    <source>
        <dbReference type="SAM" id="Coils"/>
    </source>
</evidence>
<dbReference type="Proteomes" id="UP001139344">
    <property type="component" value="Unassembled WGS sequence"/>
</dbReference>
<evidence type="ECO:0000259" key="8">
    <source>
        <dbReference type="PROSITE" id="PS50112"/>
    </source>
</evidence>
<dbReference type="SMART" id="SM00091">
    <property type="entry name" value="PAS"/>
    <property type="match status" value="3"/>
</dbReference>
<evidence type="ECO:0000256" key="3">
    <source>
        <dbReference type="ARBA" id="ARBA00022553"/>
    </source>
</evidence>
<dbReference type="Gene3D" id="1.10.287.130">
    <property type="match status" value="1"/>
</dbReference>
<dbReference type="AlphaFoldDB" id="A0A9X1UVW1"/>
<reference evidence="9" key="1">
    <citation type="submission" date="2021-12" db="EMBL/GenBank/DDBJ databases">
        <title>Description of Gramella crocea sp. nov., a new bacterium isolated from activated sludge.</title>
        <authorList>
            <person name="Zhang X."/>
        </authorList>
    </citation>
    <scope>NUCLEOTIDE SEQUENCE</scope>
    <source>
        <strain evidence="9">YB25</strain>
    </source>
</reference>
<dbReference type="InterPro" id="IPR013655">
    <property type="entry name" value="PAS_fold_3"/>
</dbReference>
<keyword evidence="4" id="KW-0808">Transferase</keyword>
<dbReference type="RefSeq" id="WP_240095598.1">
    <property type="nucleotide sequence ID" value="NZ_JAJSON010000007.1"/>
</dbReference>
<dbReference type="InterPro" id="IPR003594">
    <property type="entry name" value="HATPase_dom"/>
</dbReference>
<keyword evidence="3" id="KW-0597">Phosphoprotein</keyword>